<dbReference type="Pfam" id="PF05359">
    <property type="entry name" value="DUF748"/>
    <property type="match status" value="1"/>
</dbReference>
<reference evidence="2 3" key="1">
    <citation type="submission" date="2023-07" db="EMBL/GenBank/DDBJ databases">
        <title>Sorghum-associated microbial communities from plants grown in Nebraska, USA.</title>
        <authorList>
            <person name="Schachtman D."/>
        </authorList>
    </citation>
    <scope>NUCLEOTIDE SEQUENCE [LARGE SCALE GENOMIC DNA]</scope>
    <source>
        <strain evidence="2 3">BE308</strain>
    </source>
</reference>
<dbReference type="InterPro" id="IPR008023">
    <property type="entry name" value="DUF748"/>
</dbReference>
<gene>
    <name evidence="2" type="ORF">J2X15_001030</name>
</gene>
<dbReference type="EMBL" id="JAVDXO010000002">
    <property type="protein sequence ID" value="MDR7305752.1"/>
    <property type="molecule type" value="Genomic_DNA"/>
</dbReference>
<evidence type="ECO:0008006" key="4">
    <source>
        <dbReference type="Google" id="ProtNLM"/>
    </source>
</evidence>
<dbReference type="PANTHER" id="PTHR30441">
    <property type="entry name" value="DUF748 DOMAIN-CONTAINING PROTEIN"/>
    <property type="match status" value="1"/>
</dbReference>
<accession>A0ABU1ZJN0</accession>
<dbReference type="InterPro" id="IPR036737">
    <property type="entry name" value="OmpA-like_sf"/>
</dbReference>
<dbReference type="Proteomes" id="UP001268089">
    <property type="component" value="Unassembled WGS sequence"/>
</dbReference>
<evidence type="ECO:0000256" key="1">
    <source>
        <dbReference type="SAM" id="MobiDB-lite"/>
    </source>
</evidence>
<evidence type="ECO:0000313" key="3">
    <source>
        <dbReference type="Proteomes" id="UP001268089"/>
    </source>
</evidence>
<comment type="caution">
    <text evidence="2">The sequence shown here is derived from an EMBL/GenBank/DDBJ whole genome shotgun (WGS) entry which is preliminary data.</text>
</comment>
<protein>
    <recommendedName>
        <fullName evidence="4">DUF748 domain-containing protein</fullName>
    </recommendedName>
</protein>
<dbReference type="InterPro" id="IPR052894">
    <property type="entry name" value="AsmA-related"/>
</dbReference>
<evidence type="ECO:0000313" key="2">
    <source>
        <dbReference type="EMBL" id="MDR7305752.1"/>
    </source>
</evidence>
<dbReference type="Gene3D" id="3.30.1330.60">
    <property type="entry name" value="OmpA-like domain"/>
    <property type="match status" value="1"/>
</dbReference>
<proteinExistence type="predicted"/>
<organism evidence="2 3">
    <name type="scientific">Rhodoferax saidenbachensis</name>
    <dbReference type="NCBI Taxonomy" id="1484693"/>
    <lineage>
        <taxon>Bacteria</taxon>
        <taxon>Pseudomonadati</taxon>
        <taxon>Pseudomonadota</taxon>
        <taxon>Betaproteobacteria</taxon>
        <taxon>Burkholderiales</taxon>
        <taxon>Comamonadaceae</taxon>
        <taxon>Rhodoferax</taxon>
    </lineage>
</organism>
<feature type="region of interest" description="Disordered" evidence="1">
    <location>
        <begin position="346"/>
        <end position="375"/>
    </location>
</feature>
<dbReference type="PANTHER" id="PTHR30441:SF8">
    <property type="entry name" value="DUF748 DOMAIN-CONTAINING PROTEIN"/>
    <property type="match status" value="1"/>
</dbReference>
<name>A0ABU1ZJN0_9BURK</name>
<sequence>MTSFSPRTLTWLRRLAWTAAALVLLWVLAWLAVPPLLKSQAQTRLSALLGRTVTVGAVDFAPWSLELTLRDLAVAKADGSGPQFSVARIYVDAELQSVLRLAPVVDAVAVEGPTLQLTHLGDGRYDIDDILQRLSAPSDTPPGPLPRFAVYNVTLSGGSVDYADQSLQGQPRQHTLRDLQLSVPFLSNFDSQRDVLVSPRLAFVLNGSAFDTAAEGTPFAQARKGEAQIKVSQLDLKPYLAYLPASLPVKPQSAVVDAELKIGFVQTPQTAVSLSGVVTVSQLAVNDAAGAPLLAADTVRTELADVRPLEQIVKLSALTITNPRLQVVRARNGHLNLDLASATPAAVAPKKGAARADSTGATGQKDAQSPAAATPAPWTLQLEQLALTGGTVDWLDQRTQPAAKLALADVAFTAQSLQWPMDKPVTAEGSATLPGKGTSARLGFKLDGTLQQGSAQATVSDLPLALAAPYTAQFLEPGVRGLLDAQLGASWQGDQVKATAQRLVVRDAGLVASKPAAGDGTARGVNGPSSSDLPQFKLLEITDVQADPAARTARVGKVLLARASTGIRRDADGQWMFQSWLKPAATPAPAAPADKSAAPAVPWKVALGELSVQDASAVFSDRTHARPVRLELSALNLLVKDAQLDGKKPVPVTLSAHMKSGQAEAGSLRYQGTAAWDPVQAQGSVELLELPLHALVPYFAEQINLDVLRADASFKGQLRFASTPKGPEVALKGDAQLEDFRANTVQGPSGGIAEELLSWKALNVPGIDLAMVPGAATRVSVREAALSDFYARLIVSPTGRLNLQDLMKTPAQADAAASTGPAAPGPSAAPDAIVTMGPISVVNGKVLFSDRFIQPNYTADLSDLTGKLSQFSSQPSNGAVRLADLELRGRAEGTASLEITGKLNPLAKPLALDIAGKVRDLELPPLSPYAVKYAGYGIERGKLSVDVHYAVQPDGQLTASNKLVLNQLSFGDKVEGAPNSLPVKLAVALLADRNGVIDLDLPISGSLNDPQFRIGPVIWKVITNLVVKAITSPFSLLANALGGGGSAELSTVAFAPGSGALSDAARTGLDKVAKALVERPALKLTVVGQAQLEAEREAVKREKLKGLLLAEKRRRASGQGQDAAAVNSYTAEEMPVLLRAVYRRADITKPRNLVGLTKDIEVPDMEALLLANITVTDDTIRELALQRSVVVKDYLATQKVPTERLFLGAIKTTGHAADAKPQAELNLTMQ</sequence>
<keyword evidence="3" id="KW-1185">Reference proteome</keyword>
<dbReference type="RefSeq" id="WP_310340006.1">
    <property type="nucleotide sequence ID" value="NZ_JAVDXO010000002.1"/>
</dbReference>